<accession>A0ABQ2DGJ9</accession>
<name>A0ABQ2DGJ9_9MICC</name>
<evidence type="ECO:0000313" key="2">
    <source>
        <dbReference type="Proteomes" id="UP000606115"/>
    </source>
</evidence>
<organism evidence="1 2">
    <name type="scientific">Glutamicibacter ardleyensis</name>
    <dbReference type="NCBI Taxonomy" id="225894"/>
    <lineage>
        <taxon>Bacteria</taxon>
        <taxon>Bacillati</taxon>
        <taxon>Actinomycetota</taxon>
        <taxon>Actinomycetes</taxon>
        <taxon>Micrococcales</taxon>
        <taxon>Micrococcaceae</taxon>
        <taxon>Glutamicibacter</taxon>
    </lineage>
</organism>
<reference evidence="2" key="1">
    <citation type="journal article" date="2019" name="Int. J. Syst. Evol. Microbiol.">
        <title>The Global Catalogue of Microorganisms (GCM) 10K type strain sequencing project: providing services to taxonomists for standard genome sequencing and annotation.</title>
        <authorList>
            <consortium name="The Broad Institute Genomics Platform"/>
            <consortium name="The Broad Institute Genome Sequencing Center for Infectious Disease"/>
            <person name="Wu L."/>
            <person name="Ma J."/>
        </authorList>
    </citation>
    <scope>NUCLEOTIDE SEQUENCE [LARGE SCALE GENOMIC DNA]</scope>
    <source>
        <strain evidence="2">CGMCC 1.3685</strain>
    </source>
</reference>
<sequence length="62" mass="6434">MATSTTARQIFADAHSIAGDELRAHTSGDLHAAAELAVEAGDAKIACRLAYYAGMATVLEDL</sequence>
<keyword evidence="2" id="KW-1185">Reference proteome</keyword>
<dbReference type="RefSeq" id="WP_188684568.1">
    <property type="nucleotide sequence ID" value="NZ_BMKX01000002.1"/>
</dbReference>
<dbReference type="EMBL" id="BMKX01000002">
    <property type="protein sequence ID" value="GGJ55795.1"/>
    <property type="molecule type" value="Genomic_DNA"/>
</dbReference>
<gene>
    <name evidence="1" type="ORF">GCM10007173_13290</name>
</gene>
<dbReference type="GeneID" id="303303711"/>
<dbReference type="Proteomes" id="UP000606115">
    <property type="component" value="Unassembled WGS sequence"/>
</dbReference>
<protein>
    <recommendedName>
        <fullName evidence="3">HEPN domain-containing protein</fullName>
    </recommendedName>
</protein>
<evidence type="ECO:0000313" key="1">
    <source>
        <dbReference type="EMBL" id="GGJ55795.1"/>
    </source>
</evidence>
<evidence type="ECO:0008006" key="3">
    <source>
        <dbReference type="Google" id="ProtNLM"/>
    </source>
</evidence>
<comment type="caution">
    <text evidence="1">The sequence shown here is derived from an EMBL/GenBank/DDBJ whole genome shotgun (WGS) entry which is preliminary data.</text>
</comment>
<proteinExistence type="predicted"/>